<organism evidence="5 6">
    <name type="scientific">Chlamydomonas eustigma</name>
    <dbReference type="NCBI Taxonomy" id="1157962"/>
    <lineage>
        <taxon>Eukaryota</taxon>
        <taxon>Viridiplantae</taxon>
        <taxon>Chlorophyta</taxon>
        <taxon>core chlorophytes</taxon>
        <taxon>Chlorophyceae</taxon>
        <taxon>CS clade</taxon>
        <taxon>Chlamydomonadales</taxon>
        <taxon>Chlamydomonadaceae</taxon>
        <taxon>Chlamydomonas</taxon>
    </lineage>
</organism>
<proteinExistence type="predicted"/>
<feature type="domain" description="Molybdopterin cofactor biosynthesis C (MoaC)" evidence="4">
    <location>
        <begin position="325"/>
        <end position="442"/>
    </location>
</feature>
<dbReference type="SUPFAM" id="SSF55040">
    <property type="entry name" value="Molybdenum cofactor biosynthesis protein C, MoaC"/>
    <property type="match status" value="2"/>
</dbReference>
<name>A0A250WV80_9CHLO</name>
<comment type="pathway">
    <text evidence="1">Cofactor biosynthesis; molybdopterin biosynthesis.</text>
</comment>
<accession>A0A250WV80</accession>
<dbReference type="InterPro" id="IPR050105">
    <property type="entry name" value="MoCo_biosynth_MoaA/MoaC"/>
</dbReference>
<sequence length="449" mass="48631">MSYLVSCLVPLRSSGRQFLVTVSDSSLSNYTRKLYSRNFSSLVDVDEVNKELSWHFLVEEDEVKEKICTVSDVKDSPQNPSLDAQTDDLKMRTDSQLGLHELQSCGKSQAKLTHVDPASGRARMVDVSEKPLKKRSAVARAVIKFQDSNSLPHKFPKASVFKNIQQSAFLAAQLAGIKAAKMTSLLIPLCHNINLSKIHIDFVAPEEQHDEVHVLATATALGQTGVEMEALSAATFSALCLLLNQGSSVMQGRVEGALKEILLLSKFGGESGHYDISSSSILQQDPELSPHQRQGLEDDPHHSDSSITQSSVLSSGALALGSCLTASVRLRMPILTWRQLIDNVNKKGDVLEISRLAGMMSINHSPALLQGFCLTRDTNCQNIKVQIQAEEEGIVKITADAAPAQESTAGNLMTAASVTALTVYDMCKASSKSIRIEGLGITETGASRK</sequence>
<dbReference type="Proteomes" id="UP000232323">
    <property type="component" value="Unassembled WGS sequence"/>
</dbReference>
<feature type="region of interest" description="Disordered" evidence="3">
    <location>
        <begin position="286"/>
        <end position="308"/>
    </location>
</feature>
<evidence type="ECO:0000256" key="1">
    <source>
        <dbReference type="ARBA" id="ARBA00005046"/>
    </source>
</evidence>
<evidence type="ECO:0000256" key="3">
    <source>
        <dbReference type="SAM" id="MobiDB-lite"/>
    </source>
</evidence>
<keyword evidence="6" id="KW-1185">Reference proteome</keyword>
<dbReference type="InterPro" id="IPR002820">
    <property type="entry name" value="Mopterin_CF_biosynth-C_dom"/>
</dbReference>
<comment type="caution">
    <text evidence="5">The sequence shown here is derived from an EMBL/GenBank/DDBJ whole genome shotgun (WGS) entry which is preliminary data.</text>
</comment>
<feature type="domain" description="Molybdopterin cofactor biosynthesis C (MoaC)" evidence="4">
    <location>
        <begin position="124"/>
        <end position="241"/>
    </location>
</feature>
<gene>
    <name evidence="5" type="ORF">CEUSTIGMA_g2175.t1</name>
</gene>
<evidence type="ECO:0000313" key="6">
    <source>
        <dbReference type="Proteomes" id="UP000232323"/>
    </source>
</evidence>
<feature type="compositionally biased region" description="Basic and acidic residues" evidence="3">
    <location>
        <begin position="288"/>
        <end position="304"/>
    </location>
</feature>
<dbReference type="EMBL" id="BEGY01000009">
    <property type="protein sequence ID" value="GAX74728.1"/>
    <property type="molecule type" value="Genomic_DNA"/>
</dbReference>
<evidence type="ECO:0000259" key="4">
    <source>
        <dbReference type="Pfam" id="PF01967"/>
    </source>
</evidence>
<dbReference type="PANTHER" id="PTHR22960:SF29">
    <property type="entry name" value="CYCLIC PYRANOPTERIN MONOPHOSPHATE SYNTHASE"/>
    <property type="match status" value="1"/>
</dbReference>
<dbReference type="STRING" id="1157962.A0A250WV80"/>
<dbReference type="Gene3D" id="3.30.70.640">
    <property type="entry name" value="Molybdopterin cofactor biosynthesis C (MoaC) domain"/>
    <property type="match status" value="2"/>
</dbReference>
<dbReference type="Pfam" id="PF01967">
    <property type="entry name" value="MoaC"/>
    <property type="match status" value="2"/>
</dbReference>
<protein>
    <recommendedName>
        <fullName evidence="4">Molybdopterin cofactor biosynthesis C (MoaC) domain-containing protein</fullName>
    </recommendedName>
</protein>
<dbReference type="OrthoDB" id="429626at2759"/>
<dbReference type="GO" id="GO:0006777">
    <property type="term" value="P:Mo-molybdopterin cofactor biosynthetic process"/>
    <property type="evidence" value="ECO:0007669"/>
    <property type="project" value="UniProtKB-KW"/>
</dbReference>
<dbReference type="UniPathway" id="UPA00344"/>
<evidence type="ECO:0000256" key="2">
    <source>
        <dbReference type="ARBA" id="ARBA00023150"/>
    </source>
</evidence>
<keyword evidence="2" id="KW-0501">Molybdenum cofactor biosynthesis</keyword>
<reference evidence="5 6" key="1">
    <citation type="submission" date="2017-08" db="EMBL/GenBank/DDBJ databases">
        <title>Acidophilic green algal genome provides insights into adaptation to an acidic environment.</title>
        <authorList>
            <person name="Hirooka S."/>
            <person name="Hirose Y."/>
            <person name="Kanesaki Y."/>
            <person name="Higuchi S."/>
            <person name="Fujiwara T."/>
            <person name="Onuma R."/>
            <person name="Era A."/>
            <person name="Ohbayashi R."/>
            <person name="Uzuka A."/>
            <person name="Nozaki H."/>
            <person name="Yoshikawa H."/>
            <person name="Miyagishima S.Y."/>
        </authorList>
    </citation>
    <scope>NUCLEOTIDE SEQUENCE [LARGE SCALE GENOMIC DNA]</scope>
    <source>
        <strain evidence="5 6">NIES-2499</strain>
    </source>
</reference>
<dbReference type="PANTHER" id="PTHR22960">
    <property type="entry name" value="MOLYBDOPTERIN COFACTOR SYNTHESIS PROTEIN A"/>
    <property type="match status" value="1"/>
</dbReference>
<evidence type="ECO:0000313" key="5">
    <source>
        <dbReference type="EMBL" id="GAX74728.1"/>
    </source>
</evidence>
<dbReference type="InterPro" id="IPR036522">
    <property type="entry name" value="MoaC_sf"/>
</dbReference>
<dbReference type="AlphaFoldDB" id="A0A250WV80"/>